<dbReference type="GO" id="GO:0005506">
    <property type="term" value="F:iron ion binding"/>
    <property type="evidence" value="ECO:0007669"/>
    <property type="project" value="TreeGrafter"/>
</dbReference>
<comment type="similarity">
    <text evidence="1">Belongs to the HesB/IscA family.</text>
</comment>
<dbReference type="GO" id="GO:0051537">
    <property type="term" value="F:2 iron, 2 sulfur cluster binding"/>
    <property type="evidence" value="ECO:0007669"/>
    <property type="project" value="TreeGrafter"/>
</dbReference>
<evidence type="ECO:0000313" key="4">
    <source>
        <dbReference type="Proteomes" id="UP000018320"/>
    </source>
</evidence>
<dbReference type="Proteomes" id="UP000018320">
    <property type="component" value="Unassembled WGS sequence"/>
</dbReference>
<dbReference type="VEuPathDB" id="GiardiaDB:GL50581_1292"/>
<evidence type="ECO:0000256" key="1">
    <source>
        <dbReference type="ARBA" id="ARBA00006718"/>
    </source>
</evidence>
<dbReference type="AlphaFoldDB" id="V6TP77"/>
<comment type="caution">
    <text evidence="3">The sequence shown here is derived from an EMBL/GenBank/DDBJ whole genome shotgun (WGS) entry which is preliminary data.</text>
</comment>
<gene>
    <name evidence="3" type="ORF">DHA2_14821</name>
</gene>
<dbReference type="EMBL" id="AHGT01000009">
    <property type="protein sequence ID" value="ESU38810.1"/>
    <property type="molecule type" value="Genomic_DNA"/>
</dbReference>
<organism evidence="3 4">
    <name type="scientific">Giardia intestinalis</name>
    <name type="common">Giardia lamblia</name>
    <dbReference type="NCBI Taxonomy" id="5741"/>
    <lineage>
        <taxon>Eukaryota</taxon>
        <taxon>Metamonada</taxon>
        <taxon>Diplomonadida</taxon>
        <taxon>Hexamitidae</taxon>
        <taxon>Giardiinae</taxon>
        <taxon>Giardia</taxon>
    </lineage>
</organism>
<dbReference type="InterPro" id="IPR016092">
    <property type="entry name" value="ATAP"/>
</dbReference>
<dbReference type="Gene3D" id="2.60.300.12">
    <property type="entry name" value="HesB-like domain"/>
    <property type="match status" value="1"/>
</dbReference>
<dbReference type="VEuPathDB" id="GiardiaDB:QR46_0831"/>
<sequence>MLMLPALITPLVRSLTKNGIKITDAAVSSLRNILKPSEFLRVNVMTSGCAGLTYKFAVDTDRRKDDDVTKKGGVELRVDNKALAYVKGSTIDFVSEPFRQYFVLKDNPQSSGSCSCGESFEIPGLDIVPTPCH</sequence>
<protein>
    <submittedName>
        <fullName evidence="3">HesB protein family protein</fullName>
    </submittedName>
</protein>
<dbReference type="VEuPathDB" id="GiardiaDB:DHA2_14821"/>
<accession>V6TP77</accession>
<dbReference type="VEuPathDB" id="GiardiaDB:GL50803_0014821"/>
<dbReference type="PANTHER" id="PTHR43011:SF1">
    <property type="entry name" value="IRON-SULFUR CLUSTER ASSEMBLY 2 HOMOLOG, MITOCHONDRIAL"/>
    <property type="match status" value="1"/>
</dbReference>
<dbReference type="GO" id="GO:0005739">
    <property type="term" value="C:mitochondrion"/>
    <property type="evidence" value="ECO:0007669"/>
    <property type="project" value="TreeGrafter"/>
</dbReference>
<dbReference type="NCBIfam" id="TIGR00049">
    <property type="entry name" value="iron-sulfur cluster assembly accessory protein"/>
    <property type="match status" value="1"/>
</dbReference>
<reference evidence="3 4" key="2">
    <citation type="journal article" date="2013" name="Genome Biol. Evol.">
        <title>Genome sequencing of Giardia lamblia genotypes A2 and B isolates (DH and GS) and comparative analysis with the genomes of genotypes A1 and E (WB and Pig).</title>
        <authorList>
            <person name="Adam R.D."/>
            <person name="Dahlstrom E.W."/>
            <person name="Martens C.A."/>
            <person name="Bruno D.P."/>
            <person name="Barbian K.D."/>
            <person name="Ricklefs S.M."/>
            <person name="Hernandez M.M."/>
            <person name="Narla N.P."/>
            <person name="Patel R.B."/>
            <person name="Porcella S.F."/>
            <person name="Nash T.E."/>
        </authorList>
    </citation>
    <scope>NUCLEOTIDE SEQUENCE [LARGE SCALE GENOMIC DNA]</scope>
    <source>
        <strain evidence="3 4">DH</strain>
    </source>
</reference>
<proteinExistence type="inferred from homology"/>
<dbReference type="PANTHER" id="PTHR43011">
    <property type="entry name" value="IRON-SULFUR CLUSTER ASSEMBLY 2 HOMOLOG, MITOCHONDRIAL"/>
    <property type="match status" value="1"/>
</dbReference>
<dbReference type="SUPFAM" id="SSF89360">
    <property type="entry name" value="HesB-like domain"/>
    <property type="match status" value="1"/>
</dbReference>
<dbReference type="GO" id="GO:0016226">
    <property type="term" value="P:iron-sulfur cluster assembly"/>
    <property type="evidence" value="ECO:0007669"/>
    <property type="project" value="InterPro"/>
</dbReference>
<feature type="domain" description="Core" evidence="2">
    <location>
        <begin position="20"/>
        <end position="117"/>
    </location>
</feature>
<name>V6TP77_GIAIN</name>
<evidence type="ECO:0000259" key="2">
    <source>
        <dbReference type="Pfam" id="PF01521"/>
    </source>
</evidence>
<dbReference type="InterPro" id="IPR035903">
    <property type="entry name" value="HesB-like_dom_sf"/>
</dbReference>
<reference evidence="4" key="1">
    <citation type="submission" date="2012-02" db="EMBL/GenBank/DDBJ databases">
        <title>Genome sequencing of Giardia lamblia Genotypes A2 and B isolates (DH and GS) and comparative analysis with the genomes of Genotypes A1 and E (WB and Pig).</title>
        <authorList>
            <person name="Adam R."/>
            <person name="Dahlstrom E."/>
            <person name="Martens C."/>
            <person name="Bruno D."/>
            <person name="Barbian K."/>
            <person name="Porcella S.F."/>
            <person name="Nash T."/>
        </authorList>
    </citation>
    <scope>NUCLEOTIDE SEQUENCE</scope>
    <source>
        <strain evidence="4">DH</strain>
    </source>
</reference>
<dbReference type="Pfam" id="PF01521">
    <property type="entry name" value="Fe-S_biosyn"/>
    <property type="match status" value="1"/>
</dbReference>
<evidence type="ECO:0000313" key="3">
    <source>
        <dbReference type="EMBL" id="ESU38810.1"/>
    </source>
</evidence>
<dbReference type="InterPro" id="IPR000361">
    <property type="entry name" value="ATAP_core_dom"/>
</dbReference>
<dbReference type="GO" id="GO:0051539">
    <property type="term" value="F:4 iron, 4 sulfur cluster binding"/>
    <property type="evidence" value="ECO:0007669"/>
    <property type="project" value="TreeGrafter"/>
</dbReference>